<dbReference type="PANTHER" id="PTHR11409:SF42">
    <property type="entry name" value="ADENOSINE DEAMINASE-LIKE PROTEIN"/>
    <property type="match status" value="1"/>
</dbReference>
<evidence type="ECO:0000256" key="5">
    <source>
        <dbReference type="ARBA" id="ARBA00022726"/>
    </source>
</evidence>
<evidence type="ECO:0000256" key="7">
    <source>
        <dbReference type="ARBA" id="ARBA00022833"/>
    </source>
</evidence>
<comment type="pathway">
    <text evidence="2">Purine metabolism; purine nucleoside salvage.</text>
</comment>
<evidence type="ECO:0000313" key="12">
    <source>
        <dbReference type="Proteomes" id="UP000604046"/>
    </source>
</evidence>
<evidence type="ECO:0000256" key="2">
    <source>
        <dbReference type="ARBA" id="ARBA00005058"/>
    </source>
</evidence>
<keyword evidence="5" id="KW-0660">Purine salvage</keyword>
<evidence type="ECO:0000256" key="6">
    <source>
        <dbReference type="ARBA" id="ARBA00022801"/>
    </source>
</evidence>
<reference evidence="11" key="1">
    <citation type="submission" date="2021-02" db="EMBL/GenBank/DDBJ databases">
        <authorList>
            <person name="Dougan E. K."/>
            <person name="Rhodes N."/>
            <person name="Thang M."/>
            <person name="Chan C."/>
        </authorList>
    </citation>
    <scope>NUCLEOTIDE SEQUENCE</scope>
</reference>
<dbReference type="PANTHER" id="PTHR11409">
    <property type="entry name" value="ADENOSINE DEAMINASE"/>
    <property type="match status" value="1"/>
</dbReference>
<dbReference type="EMBL" id="CAJNDS010002699">
    <property type="protein sequence ID" value="CAE7567560.1"/>
    <property type="molecule type" value="Genomic_DNA"/>
</dbReference>
<dbReference type="Pfam" id="PF00962">
    <property type="entry name" value="A_deaminase"/>
    <property type="match status" value="1"/>
</dbReference>
<evidence type="ECO:0000259" key="10">
    <source>
        <dbReference type="Pfam" id="PF00962"/>
    </source>
</evidence>
<dbReference type="GO" id="GO:0046872">
    <property type="term" value="F:metal ion binding"/>
    <property type="evidence" value="ECO:0007669"/>
    <property type="project" value="UniProtKB-KW"/>
</dbReference>
<dbReference type="GO" id="GO:0006166">
    <property type="term" value="P:purine ribonucleoside salvage"/>
    <property type="evidence" value="ECO:0007669"/>
    <property type="project" value="UniProtKB-KW"/>
</dbReference>
<evidence type="ECO:0000256" key="3">
    <source>
        <dbReference type="ARBA" id="ARBA00006676"/>
    </source>
</evidence>
<keyword evidence="8" id="KW-0546">Nucleotide metabolism</keyword>
<gene>
    <name evidence="11" type="primary">MAPDA</name>
    <name evidence="11" type="ORF">SNAT2548_LOCUS32205</name>
</gene>
<evidence type="ECO:0000256" key="9">
    <source>
        <dbReference type="ARBA" id="ARBA00048787"/>
    </source>
</evidence>
<dbReference type="GO" id="GO:0009117">
    <property type="term" value="P:nucleotide metabolic process"/>
    <property type="evidence" value="ECO:0007669"/>
    <property type="project" value="UniProtKB-KW"/>
</dbReference>
<comment type="caution">
    <text evidence="11">The sequence shown here is derived from an EMBL/GenBank/DDBJ whole genome shotgun (WGS) entry which is preliminary data.</text>
</comment>
<comment type="cofactor">
    <cofactor evidence="1">
        <name>Zn(2+)</name>
        <dbReference type="ChEBI" id="CHEBI:29105"/>
    </cofactor>
</comment>
<keyword evidence="4" id="KW-0479">Metal-binding</keyword>
<dbReference type="AlphaFoldDB" id="A0A812UEJ6"/>
<dbReference type="UniPathway" id="UPA00606"/>
<protein>
    <submittedName>
        <fullName evidence="11">MAPDA protein</fullName>
    </submittedName>
</protein>
<dbReference type="GO" id="GO:0006154">
    <property type="term" value="P:adenosine catabolic process"/>
    <property type="evidence" value="ECO:0007669"/>
    <property type="project" value="TreeGrafter"/>
</dbReference>
<dbReference type="GO" id="GO:0004000">
    <property type="term" value="F:adenosine deaminase activity"/>
    <property type="evidence" value="ECO:0007669"/>
    <property type="project" value="TreeGrafter"/>
</dbReference>
<dbReference type="SUPFAM" id="SSF51556">
    <property type="entry name" value="Metallo-dependent hydrolases"/>
    <property type="match status" value="1"/>
</dbReference>
<evidence type="ECO:0000313" key="11">
    <source>
        <dbReference type="EMBL" id="CAE7567560.1"/>
    </source>
</evidence>
<evidence type="ECO:0000256" key="4">
    <source>
        <dbReference type="ARBA" id="ARBA00022723"/>
    </source>
</evidence>
<keyword evidence="7" id="KW-0862">Zinc</keyword>
<organism evidence="11 12">
    <name type="scientific">Symbiodinium natans</name>
    <dbReference type="NCBI Taxonomy" id="878477"/>
    <lineage>
        <taxon>Eukaryota</taxon>
        <taxon>Sar</taxon>
        <taxon>Alveolata</taxon>
        <taxon>Dinophyceae</taxon>
        <taxon>Suessiales</taxon>
        <taxon>Symbiodiniaceae</taxon>
        <taxon>Symbiodinium</taxon>
    </lineage>
</organism>
<sequence length="357" mass="40194">MLERRGDGATFTPFNCKADRSDALAKCFSYFEKVASVITNLAALKESTLHVLHHFAAERCMYLELRTSPKQFKVSSQNGSDEGKELTTKLQYLETVREAIQEFHAKAQDQFGFVMEVKLLLSVDRGKVTSKESALAQIDDILVMHKEHSDLVVGIDICGNPHANTVKSHLLPALLERSHAFQRLPITFHTAEIPDDEESKMIIDSMCKLNIRRLGHVTYLPDSCRERVLQGVFEDSGVGIELCPTSNMITKEIPSLEDHHFLDWWQKSDKIHLSVNTDDVGLFSCDLSSEIYDLATAFHLSRQDVISLQRQAIQSAFHPDRNGLSKMFEDMLSCPPSKPVANLVNSHKRQKLNGLTA</sequence>
<proteinExistence type="inferred from homology"/>
<name>A0A812UEJ6_9DINO</name>
<dbReference type="Gene3D" id="3.20.20.140">
    <property type="entry name" value="Metal-dependent hydrolases"/>
    <property type="match status" value="1"/>
</dbReference>
<evidence type="ECO:0000256" key="8">
    <source>
        <dbReference type="ARBA" id="ARBA00023080"/>
    </source>
</evidence>
<feature type="domain" description="Adenosine deaminase" evidence="10">
    <location>
        <begin position="17"/>
        <end position="321"/>
    </location>
</feature>
<comment type="catalytic activity">
    <reaction evidence="9">
        <text>N(6)-methyl-AMP + H2O + H(+) = IMP + methylamine</text>
        <dbReference type="Rhea" id="RHEA:16001"/>
        <dbReference type="ChEBI" id="CHEBI:15377"/>
        <dbReference type="ChEBI" id="CHEBI:15378"/>
        <dbReference type="ChEBI" id="CHEBI:58053"/>
        <dbReference type="ChEBI" id="CHEBI:59338"/>
        <dbReference type="ChEBI" id="CHEBI:144842"/>
    </reaction>
    <physiologicalReaction direction="left-to-right" evidence="9">
        <dbReference type="Rhea" id="RHEA:16002"/>
    </physiologicalReaction>
</comment>
<evidence type="ECO:0000256" key="1">
    <source>
        <dbReference type="ARBA" id="ARBA00001947"/>
    </source>
</evidence>
<dbReference type="InterPro" id="IPR001365">
    <property type="entry name" value="A_deaminase_dom"/>
</dbReference>
<dbReference type="GO" id="GO:0046103">
    <property type="term" value="P:inosine biosynthetic process"/>
    <property type="evidence" value="ECO:0007669"/>
    <property type="project" value="TreeGrafter"/>
</dbReference>
<dbReference type="InterPro" id="IPR032466">
    <property type="entry name" value="Metal_Hydrolase"/>
</dbReference>
<dbReference type="Proteomes" id="UP000604046">
    <property type="component" value="Unassembled WGS sequence"/>
</dbReference>
<dbReference type="InterPro" id="IPR006330">
    <property type="entry name" value="Ado/ade_deaminase"/>
</dbReference>
<dbReference type="OrthoDB" id="272271at2759"/>
<comment type="similarity">
    <text evidence="3">Belongs to the metallo-dependent hydrolases superfamily. Adenosine and AMP deaminases family.</text>
</comment>
<keyword evidence="6" id="KW-0378">Hydrolase</keyword>
<accession>A0A812UEJ6</accession>
<keyword evidence="12" id="KW-1185">Reference proteome</keyword>